<evidence type="ECO:0000313" key="3">
    <source>
        <dbReference type="Proteomes" id="UP000787635"/>
    </source>
</evidence>
<gene>
    <name evidence="2" type="ORF">HEQ75_09390</name>
</gene>
<evidence type="ECO:0008006" key="4">
    <source>
        <dbReference type="Google" id="ProtNLM"/>
    </source>
</evidence>
<name>A0ABX1E5N0_9PROT</name>
<protein>
    <recommendedName>
        <fullName evidence="4">Tripartite tricarboxylate transporter substrate binding protein</fullName>
    </recommendedName>
</protein>
<evidence type="ECO:0000313" key="2">
    <source>
        <dbReference type="EMBL" id="NKC31073.1"/>
    </source>
</evidence>
<evidence type="ECO:0000256" key="1">
    <source>
        <dbReference type="ARBA" id="ARBA00006987"/>
    </source>
</evidence>
<proteinExistence type="inferred from homology"/>
<dbReference type="InterPro" id="IPR005064">
    <property type="entry name" value="BUG"/>
</dbReference>
<reference evidence="2 3" key="1">
    <citation type="submission" date="2020-03" db="EMBL/GenBank/DDBJ databases">
        <title>Roseomonas selenitidurans sp. nov. isolated from urban soil.</title>
        <authorList>
            <person name="Liu H."/>
        </authorList>
    </citation>
    <scope>NUCLEOTIDE SEQUENCE [LARGE SCALE GENOMIC DNA]</scope>
    <source>
        <strain evidence="2 3">BU-1</strain>
    </source>
</reference>
<accession>A0ABX1E5N0</accession>
<organism evidence="2 3">
    <name type="scientific">Falsiroseomonas selenitidurans</name>
    <dbReference type="NCBI Taxonomy" id="2716335"/>
    <lineage>
        <taxon>Bacteria</taxon>
        <taxon>Pseudomonadati</taxon>
        <taxon>Pseudomonadota</taxon>
        <taxon>Alphaproteobacteria</taxon>
        <taxon>Acetobacterales</taxon>
        <taxon>Roseomonadaceae</taxon>
        <taxon>Falsiroseomonas</taxon>
    </lineage>
</organism>
<dbReference type="PANTHER" id="PTHR42928">
    <property type="entry name" value="TRICARBOXYLATE-BINDING PROTEIN"/>
    <property type="match status" value="1"/>
</dbReference>
<dbReference type="EMBL" id="JAAVNE010000012">
    <property type="protein sequence ID" value="NKC31073.1"/>
    <property type="molecule type" value="Genomic_DNA"/>
</dbReference>
<dbReference type="Gene3D" id="3.40.190.150">
    <property type="entry name" value="Bordetella uptake gene, domain 1"/>
    <property type="match status" value="1"/>
</dbReference>
<dbReference type="InterPro" id="IPR042100">
    <property type="entry name" value="Bug_dom1"/>
</dbReference>
<dbReference type="Proteomes" id="UP000787635">
    <property type="component" value="Unassembled WGS sequence"/>
</dbReference>
<dbReference type="RefSeq" id="WP_168029628.1">
    <property type="nucleotide sequence ID" value="NZ_JAAVNE010000012.1"/>
</dbReference>
<keyword evidence="3" id="KW-1185">Reference proteome</keyword>
<sequence length="48" mass="4701">MVVGFPPGGAVDSAARLIADLLTARRGQPVVVENRPGGSGTIGVTAVA</sequence>
<comment type="similarity">
    <text evidence="1">Belongs to the UPF0065 (bug) family.</text>
</comment>
<dbReference type="PANTHER" id="PTHR42928:SF5">
    <property type="entry name" value="BLR1237 PROTEIN"/>
    <property type="match status" value="1"/>
</dbReference>
<comment type="caution">
    <text evidence="2">The sequence shown here is derived from an EMBL/GenBank/DDBJ whole genome shotgun (WGS) entry which is preliminary data.</text>
</comment>